<dbReference type="InterPro" id="IPR034122">
    <property type="entry name" value="Retropepsin-like_bacterial"/>
</dbReference>
<evidence type="ECO:0008006" key="3">
    <source>
        <dbReference type="Google" id="ProtNLM"/>
    </source>
</evidence>
<evidence type="ECO:0000313" key="1">
    <source>
        <dbReference type="EMBL" id="ABF41450.1"/>
    </source>
</evidence>
<dbReference type="Pfam" id="PF13650">
    <property type="entry name" value="Asp_protease_2"/>
    <property type="match status" value="2"/>
</dbReference>
<reference evidence="1 2" key="1">
    <citation type="journal article" date="2009" name="Appl. Environ. Microbiol.">
        <title>Three genomes from the phylum Acidobacteria provide insight into the lifestyles of these microorganisms in soils.</title>
        <authorList>
            <person name="Ward N.L."/>
            <person name="Challacombe J.F."/>
            <person name="Janssen P.H."/>
            <person name="Henrissat B."/>
            <person name="Coutinho P.M."/>
            <person name="Wu M."/>
            <person name="Xie G."/>
            <person name="Haft D.H."/>
            <person name="Sait M."/>
            <person name="Badger J."/>
            <person name="Barabote R.D."/>
            <person name="Bradley B."/>
            <person name="Brettin T.S."/>
            <person name="Brinkac L.M."/>
            <person name="Bruce D."/>
            <person name="Creasy T."/>
            <person name="Daugherty S.C."/>
            <person name="Davidsen T.M."/>
            <person name="DeBoy R.T."/>
            <person name="Detter J.C."/>
            <person name="Dodson R.J."/>
            <person name="Durkin A.S."/>
            <person name="Ganapathy A."/>
            <person name="Gwinn-Giglio M."/>
            <person name="Han C.S."/>
            <person name="Khouri H."/>
            <person name="Kiss H."/>
            <person name="Kothari S.P."/>
            <person name="Madupu R."/>
            <person name="Nelson K.E."/>
            <person name="Nelson W.C."/>
            <person name="Paulsen I."/>
            <person name="Penn K."/>
            <person name="Ren Q."/>
            <person name="Rosovitz M.J."/>
            <person name="Selengut J.D."/>
            <person name="Shrivastava S."/>
            <person name="Sullivan S.A."/>
            <person name="Tapia R."/>
            <person name="Thompson L.S."/>
            <person name="Watkins K.L."/>
            <person name="Yang Q."/>
            <person name="Yu C."/>
            <person name="Zafar N."/>
            <person name="Zhou L."/>
            <person name="Kuske C.R."/>
        </authorList>
    </citation>
    <scope>NUCLEOTIDE SEQUENCE [LARGE SCALE GENOMIC DNA]</scope>
    <source>
        <strain evidence="1 2">Ellin345</strain>
    </source>
</reference>
<dbReference type="InterPro" id="IPR021109">
    <property type="entry name" value="Peptidase_aspartic_dom_sf"/>
</dbReference>
<sequence>MLAVVAAVGALLAQVHNHASLPDPVVELARDSMTLPLTTVGGRPIVQVRVNGSGPYPFILDTGAEGTLITMALANELKLPISGEVKVASPGAAEPASAEMVQIAKIELGDVKMTGVTGVALDLSSMPKIFSGADAPMGVLSIRGWKGFLVTVDYPANRITVKRGQLATADNVTIYQFSATDRLPTVSVDFAGTAVRANVDTGAGRGIVLPRSLQSKLPLEAAPVPTESLHTVSGEQAASRAQLKGAMKLGGYSIQGPQLDFVDEFPMGNLGYPILKNFAVTVDWQSHRVELKQSAPPA</sequence>
<keyword evidence="2" id="KW-1185">Reference proteome</keyword>
<dbReference type="EnsemblBacteria" id="ABF41450">
    <property type="protein sequence ID" value="ABF41450"/>
    <property type="gene ID" value="Acid345_2449"/>
</dbReference>
<dbReference type="EMBL" id="CP000360">
    <property type="protein sequence ID" value="ABF41450.1"/>
    <property type="molecule type" value="Genomic_DNA"/>
</dbReference>
<dbReference type="Proteomes" id="UP000002432">
    <property type="component" value="Chromosome"/>
</dbReference>
<dbReference type="eggNOG" id="COG3577">
    <property type="taxonomic scope" value="Bacteria"/>
</dbReference>
<dbReference type="CDD" id="cd05483">
    <property type="entry name" value="retropepsin_like_bacteria"/>
    <property type="match status" value="1"/>
</dbReference>
<gene>
    <name evidence="1" type="ordered locus">Acid345_2449</name>
</gene>
<dbReference type="SUPFAM" id="SSF50630">
    <property type="entry name" value="Acid proteases"/>
    <property type="match status" value="1"/>
</dbReference>
<dbReference type="HOGENOM" id="CLU_064734_0_0_0"/>
<dbReference type="Gene3D" id="2.40.70.10">
    <property type="entry name" value="Acid Proteases"/>
    <property type="match status" value="2"/>
</dbReference>
<organism evidence="1 2">
    <name type="scientific">Koribacter versatilis (strain Ellin345)</name>
    <dbReference type="NCBI Taxonomy" id="204669"/>
    <lineage>
        <taxon>Bacteria</taxon>
        <taxon>Pseudomonadati</taxon>
        <taxon>Acidobacteriota</taxon>
        <taxon>Terriglobia</taxon>
        <taxon>Terriglobales</taxon>
        <taxon>Candidatus Korobacteraceae</taxon>
        <taxon>Candidatus Korobacter</taxon>
    </lineage>
</organism>
<dbReference type="KEGG" id="aba:Acid345_2449"/>
<proteinExistence type="predicted"/>
<name>Q1INV0_KORVE</name>
<accession>Q1INV0</accession>
<evidence type="ECO:0000313" key="2">
    <source>
        <dbReference type="Proteomes" id="UP000002432"/>
    </source>
</evidence>
<protein>
    <recommendedName>
        <fullName evidence="3">Peptidase A2 domain-containing protein</fullName>
    </recommendedName>
</protein>
<dbReference type="AlphaFoldDB" id="Q1INV0"/>
<dbReference type="STRING" id="204669.Acid345_2449"/>